<accession>A0A8D5FF10</accession>
<dbReference type="InterPro" id="IPR051159">
    <property type="entry name" value="Hexapeptide_acetyltransf"/>
</dbReference>
<dbReference type="GO" id="GO:0008374">
    <property type="term" value="F:O-acyltransferase activity"/>
    <property type="evidence" value="ECO:0007669"/>
    <property type="project" value="TreeGrafter"/>
</dbReference>
<dbReference type="Proteomes" id="UP000826725">
    <property type="component" value="Chromosome"/>
</dbReference>
<dbReference type="EMBL" id="AP024086">
    <property type="protein sequence ID" value="BCL60447.1"/>
    <property type="molecule type" value="Genomic_DNA"/>
</dbReference>
<keyword evidence="4" id="KW-1185">Reference proteome</keyword>
<name>A0A8D5FF10_9BACT</name>
<organism evidence="3 4">
    <name type="scientific">Desulfomarina profundi</name>
    <dbReference type="NCBI Taxonomy" id="2772557"/>
    <lineage>
        <taxon>Bacteria</taxon>
        <taxon>Pseudomonadati</taxon>
        <taxon>Thermodesulfobacteriota</taxon>
        <taxon>Desulfobulbia</taxon>
        <taxon>Desulfobulbales</taxon>
        <taxon>Desulfobulbaceae</taxon>
        <taxon>Desulfomarina</taxon>
    </lineage>
</organism>
<dbReference type="GO" id="GO:0005829">
    <property type="term" value="C:cytosol"/>
    <property type="evidence" value="ECO:0007669"/>
    <property type="project" value="TreeGrafter"/>
</dbReference>
<keyword evidence="2" id="KW-0808">Transferase</keyword>
<evidence type="ECO:0008006" key="5">
    <source>
        <dbReference type="Google" id="ProtNLM"/>
    </source>
</evidence>
<evidence type="ECO:0000256" key="1">
    <source>
        <dbReference type="ARBA" id="ARBA00007274"/>
    </source>
</evidence>
<evidence type="ECO:0000256" key="2">
    <source>
        <dbReference type="ARBA" id="ARBA00022679"/>
    </source>
</evidence>
<dbReference type="InterPro" id="IPR001451">
    <property type="entry name" value="Hexapep"/>
</dbReference>
<proteinExistence type="inferred from homology"/>
<protein>
    <recommendedName>
        <fullName evidence="5">Acetyltransferase</fullName>
    </recommendedName>
</protein>
<sequence>MPWNLEIDDWSSIGEHAFIYNLGKITIGCNTTISHRSHLCAGTHDYTHRALPLLKLPIKIQDNAWICADVFIGPGVTVQEGAVVGAGAVVVEDVEPWTVVAGNPAKAVKKRVLHDS</sequence>
<reference evidence="3" key="1">
    <citation type="submission" date="2020-09" db="EMBL/GenBank/DDBJ databases">
        <title>Desulfogranum mesoprofundum gen. nov., sp. nov., a novel mesophilic, sulfate-reducing chemolithoautotroph isolated from a deep-sea hydrothermal vent chimney in the Suiyo Seamount.</title>
        <authorList>
            <person name="Hashimoto Y."/>
            <person name="Nakagawa S."/>
        </authorList>
    </citation>
    <scope>NUCLEOTIDE SEQUENCE</scope>
    <source>
        <strain evidence="3">KT2</strain>
    </source>
</reference>
<dbReference type="KEGG" id="dbk:DGMP_11400"/>
<dbReference type="PANTHER" id="PTHR23416">
    <property type="entry name" value="SIALIC ACID SYNTHASE-RELATED"/>
    <property type="match status" value="1"/>
</dbReference>
<dbReference type="AlphaFoldDB" id="A0A8D5FF10"/>
<evidence type="ECO:0000313" key="4">
    <source>
        <dbReference type="Proteomes" id="UP000826725"/>
    </source>
</evidence>
<evidence type="ECO:0000313" key="3">
    <source>
        <dbReference type="EMBL" id="BCL60447.1"/>
    </source>
</evidence>
<gene>
    <name evidence="3" type="ORF">DGMP_11400</name>
</gene>
<dbReference type="PANTHER" id="PTHR23416:SF23">
    <property type="entry name" value="ACETYLTRANSFERASE C18B11.09C-RELATED"/>
    <property type="match status" value="1"/>
</dbReference>
<dbReference type="Pfam" id="PF00132">
    <property type="entry name" value="Hexapep"/>
    <property type="match status" value="1"/>
</dbReference>
<comment type="similarity">
    <text evidence="1">Belongs to the transferase hexapeptide repeat family.</text>
</comment>